<dbReference type="GO" id="GO:0009408">
    <property type="term" value="P:response to heat"/>
    <property type="evidence" value="ECO:0000318"/>
    <property type="project" value="GO_Central"/>
</dbReference>
<dbReference type="STRING" id="4155.A0A022QKK6"/>
<dbReference type="GO" id="GO:0051082">
    <property type="term" value="F:unfolded protein binding"/>
    <property type="evidence" value="ECO:0000318"/>
    <property type="project" value="GO_Central"/>
</dbReference>
<proteinExistence type="inferred from homology"/>
<dbReference type="InterPro" id="IPR002068">
    <property type="entry name" value="A-crystallin/Hsp20_dom"/>
</dbReference>
<organism evidence="5 6">
    <name type="scientific">Erythranthe guttata</name>
    <name type="common">Yellow monkey flower</name>
    <name type="synonym">Mimulus guttatus</name>
    <dbReference type="NCBI Taxonomy" id="4155"/>
    <lineage>
        <taxon>Eukaryota</taxon>
        <taxon>Viridiplantae</taxon>
        <taxon>Streptophyta</taxon>
        <taxon>Embryophyta</taxon>
        <taxon>Tracheophyta</taxon>
        <taxon>Spermatophyta</taxon>
        <taxon>Magnoliopsida</taxon>
        <taxon>eudicotyledons</taxon>
        <taxon>Gunneridae</taxon>
        <taxon>Pentapetalae</taxon>
        <taxon>asterids</taxon>
        <taxon>lamiids</taxon>
        <taxon>Lamiales</taxon>
        <taxon>Phrymaceae</taxon>
        <taxon>Erythranthe</taxon>
    </lineage>
</organism>
<dbReference type="Gene3D" id="2.60.40.790">
    <property type="match status" value="1"/>
</dbReference>
<dbReference type="PANTHER" id="PTHR11527">
    <property type="entry name" value="HEAT-SHOCK PROTEIN 20 FAMILY MEMBER"/>
    <property type="match status" value="1"/>
</dbReference>
<dbReference type="Pfam" id="PF00011">
    <property type="entry name" value="HSP20"/>
    <property type="match status" value="1"/>
</dbReference>
<keyword evidence="6" id="KW-1185">Reference proteome</keyword>
<dbReference type="InterPro" id="IPR008978">
    <property type="entry name" value="HSP20-like_chaperone"/>
</dbReference>
<dbReference type="AlphaFoldDB" id="A0A022QKK6"/>
<protein>
    <recommendedName>
        <fullName evidence="4">SHSP domain-containing protein</fullName>
    </recommendedName>
</protein>
<name>A0A022QKK6_ERYGU</name>
<dbReference type="GO" id="GO:0042542">
    <property type="term" value="P:response to hydrogen peroxide"/>
    <property type="evidence" value="ECO:0000318"/>
    <property type="project" value="GO_Central"/>
</dbReference>
<evidence type="ECO:0000256" key="1">
    <source>
        <dbReference type="ARBA" id="ARBA00023016"/>
    </source>
</evidence>
<feature type="domain" description="SHSP" evidence="4">
    <location>
        <begin position="16"/>
        <end position="122"/>
    </location>
</feature>
<dbReference type="PhylomeDB" id="A0A022QKK6"/>
<dbReference type="GO" id="GO:0009651">
    <property type="term" value="P:response to salt stress"/>
    <property type="evidence" value="ECO:0000318"/>
    <property type="project" value="GO_Central"/>
</dbReference>
<evidence type="ECO:0000313" key="5">
    <source>
        <dbReference type="EMBL" id="EYU27808.1"/>
    </source>
</evidence>
<dbReference type="OrthoDB" id="1431247at2759"/>
<accession>A0A022QKK6</accession>
<evidence type="ECO:0000313" key="6">
    <source>
        <dbReference type="Proteomes" id="UP000030748"/>
    </source>
</evidence>
<sequence length="126" mass="14550">MEVTRAFQPYARRYLLAYHTIPENYVHWSQTPESHVYSADIPGVRKEDLRVELEDSRYVIIRTAEMAERSFSRKFRLPEQVDVDGISAEYVAGVLTVKVPRSFVRRGFVVDPADRPETVHVLARAA</sequence>
<dbReference type="OMA" id="PENHVNW"/>
<dbReference type="EMBL" id="KI631456">
    <property type="protein sequence ID" value="EYU27808.1"/>
    <property type="molecule type" value="Genomic_DNA"/>
</dbReference>
<reference evidence="5 6" key="1">
    <citation type="journal article" date="2013" name="Proc. Natl. Acad. Sci. U.S.A.">
        <title>Fine-scale variation in meiotic recombination in Mimulus inferred from population shotgun sequencing.</title>
        <authorList>
            <person name="Hellsten U."/>
            <person name="Wright K.M."/>
            <person name="Jenkins J."/>
            <person name="Shu S."/>
            <person name="Yuan Y."/>
            <person name="Wessler S.R."/>
            <person name="Schmutz J."/>
            <person name="Willis J.H."/>
            <person name="Rokhsar D.S."/>
        </authorList>
    </citation>
    <scope>NUCLEOTIDE SEQUENCE [LARGE SCALE GENOMIC DNA]</scope>
    <source>
        <strain evidence="6">cv. DUN x IM62</strain>
    </source>
</reference>
<dbReference type="KEGG" id="egt:105968676"/>
<evidence type="ECO:0000256" key="3">
    <source>
        <dbReference type="RuleBase" id="RU003616"/>
    </source>
</evidence>
<dbReference type="SUPFAM" id="SSF49764">
    <property type="entry name" value="HSP20-like chaperones"/>
    <property type="match status" value="1"/>
</dbReference>
<gene>
    <name evidence="5" type="ORF">MIMGU_mgv1a016314mg</name>
</gene>
<dbReference type="eggNOG" id="KOG0710">
    <property type="taxonomic scope" value="Eukaryota"/>
</dbReference>
<evidence type="ECO:0000259" key="4">
    <source>
        <dbReference type="PROSITE" id="PS01031"/>
    </source>
</evidence>
<evidence type="ECO:0000256" key="2">
    <source>
        <dbReference type="PROSITE-ProRule" id="PRU00285"/>
    </source>
</evidence>
<keyword evidence="1" id="KW-0346">Stress response</keyword>
<comment type="similarity">
    <text evidence="2 3">Belongs to the small heat shock protein (HSP20) family.</text>
</comment>
<dbReference type="GO" id="GO:0051259">
    <property type="term" value="P:protein complex oligomerization"/>
    <property type="evidence" value="ECO:0000318"/>
    <property type="project" value="GO_Central"/>
</dbReference>
<dbReference type="InterPro" id="IPR031107">
    <property type="entry name" value="Small_HSP"/>
</dbReference>
<dbReference type="Proteomes" id="UP000030748">
    <property type="component" value="Unassembled WGS sequence"/>
</dbReference>
<dbReference type="GO" id="GO:0006457">
    <property type="term" value="P:protein folding"/>
    <property type="evidence" value="ECO:0000318"/>
    <property type="project" value="GO_Central"/>
</dbReference>
<dbReference type="PROSITE" id="PS01031">
    <property type="entry name" value="SHSP"/>
    <property type="match status" value="1"/>
</dbReference>